<organism evidence="3 4">
    <name type="scientific">Dipteronia dyeriana</name>
    <dbReference type="NCBI Taxonomy" id="168575"/>
    <lineage>
        <taxon>Eukaryota</taxon>
        <taxon>Viridiplantae</taxon>
        <taxon>Streptophyta</taxon>
        <taxon>Embryophyta</taxon>
        <taxon>Tracheophyta</taxon>
        <taxon>Spermatophyta</taxon>
        <taxon>Magnoliopsida</taxon>
        <taxon>eudicotyledons</taxon>
        <taxon>Gunneridae</taxon>
        <taxon>Pentapetalae</taxon>
        <taxon>rosids</taxon>
        <taxon>malvids</taxon>
        <taxon>Sapindales</taxon>
        <taxon>Sapindaceae</taxon>
        <taxon>Hippocastanoideae</taxon>
        <taxon>Acereae</taxon>
        <taxon>Dipteronia</taxon>
    </lineage>
</organism>
<evidence type="ECO:0000256" key="1">
    <source>
        <dbReference type="SAM" id="MobiDB-lite"/>
    </source>
</evidence>
<protein>
    <recommendedName>
        <fullName evidence="2">PGG domain-containing protein</fullName>
    </recommendedName>
</protein>
<proteinExistence type="predicted"/>
<dbReference type="PANTHER" id="PTHR24177">
    <property type="entry name" value="CASKIN"/>
    <property type="match status" value="1"/>
</dbReference>
<comment type="caution">
    <text evidence="3">The sequence shown here is derived from an EMBL/GenBank/DDBJ whole genome shotgun (WGS) entry which is preliminary data.</text>
</comment>
<dbReference type="InterPro" id="IPR026961">
    <property type="entry name" value="PGG_dom"/>
</dbReference>
<dbReference type="GO" id="GO:0016020">
    <property type="term" value="C:membrane"/>
    <property type="evidence" value="ECO:0007669"/>
    <property type="project" value="TreeGrafter"/>
</dbReference>
<evidence type="ECO:0000313" key="3">
    <source>
        <dbReference type="EMBL" id="KAK2648409.1"/>
    </source>
</evidence>
<accession>A0AAD9U6R9</accession>
<dbReference type="Proteomes" id="UP001280121">
    <property type="component" value="Unassembled WGS sequence"/>
</dbReference>
<sequence length="220" mass="25081">MGGYVAVRVDPSAYKSRLEAFSIQVLDNPKDLAFQIIHHYEELVNSVNARGLSPLHFSAAKPFTFKSGSHLGHWNEFIYHWGAAMQMQWEIKWHQFIKHSVPLHFFIPYKNDNKSPSEVFTETHKALVKEGGERLNKTSESCSVVATLNATIAFAASTTLPGGVKGESGTPTLENQRERSRFPLGNKKKKERIERKQQSVREKNERETKTRGEKEIEDNK</sequence>
<dbReference type="AlphaFoldDB" id="A0AAD9U6R9"/>
<feature type="domain" description="PGG" evidence="2">
    <location>
        <begin position="133"/>
        <end position="177"/>
    </location>
</feature>
<reference evidence="3" key="1">
    <citation type="journal article" date="2023" name="Plant J.">
        <title>Genome sequences and population genomics provide insights into the demographic history, inbreeding, and mutation load of two 'living fossil' tree species of Dipteronia.</title>
        <authorList>
            <person name="Feng Y."/>
            <person name="Comes H.P."/>
            <person name="Chen J."/>
            <person name="Zhu S."/>
            <person name="Lu R."/>
            <person name="Zhang X."/>
            <person name="Li P."/>
            <person name="Qiu J."/>
            <person name="Olsen K.M."/>
            <person name="Qiu Y."/>
        </authorList>
    </citation>
    <scope>NUCLEOTIDE SEQUENCE</scope>
    <source>
        <strain evidence="3">KIB01</strain>
    </source>
</reference>
<gene>
    <name evidence="3" type="ORF">Ddye_015898</name>
</gene>
<keyword evidence="4" id="KW-1185">Reference proteome</keyword>
<feature type="compositionally biased region" description="Basic and acidic residues" evidence="1">
    <location>
        <begin position="191"/>
        <end position="220"/>
    </location>
</feature>
<dbReference type="Pfam" id="PF13962">
    <property type="entry name" value="PGG"/>
    <property type="match status" value="1"/>
</dbReference>
<dbReference type="EMBL" id="JANJYI010000005">
    <property type="protein sequence ID" value="KAK2648409.1"/>
    <property type="molecule type" value="Genomic_DNA"/>
</dbReference>
<dbReference type="PANTHER" id="PTHR24177:SF103">
    <property type="entry name" value="PGG DOMAIN-CONTAINING PROTEIN"/>
    <property type="match status" value="1"/>
</dbReference>
<evidence type="ECO:0000313" key="4">
    <source>
        <dbReference type="Proteomes" id="UP001280121"/>
    </source>
</evidence>
<feature type="region of interest" description="Disordered" evidence="1">
    <location>
        <begin position="159"/>
        <end position="220"/>
    </location>
</feature>
<evidence type="ECO:0000259" key="2">
    <source>
        <dbReference type="Pfam" id="PF13962"/>
    </source>
</evidence>
<name>A0AAD9U6R9_9ROSI</name>